<dbReference type="OrthoDB" id="4228396at2"/>
<evidence type="ECO:0000256" key="2">
    <source>
        <dbReference type="ARBA" id="ARBA00023315"/>
    </source>
</evidence>
<dbReference type="Gene3D" id="3.40.630.30">
    <property type="match status" value="2"/>
</dbReference>
<reference evidence="4 5" key="1">
    <citation type="submission" date="2019-03" db="EMBL/GenBank/DDBJ databases">
        <title>Diversity of the mouse oral microbiome.</title>
        <authorList>
            <person name="Joseph S."/>
            <person name="Aduse-Opoku J."/>
            <person name="Curtis M."/>
            <person name="Wade W."/>
            <person name="Hashim A."/>
        </authorList>
    </citation>
    <scope>NUCLEOTIDE SEQUENCE [LARGE SCALE GENOMIC DNA]</scope>
    <source>
        <strain evidence="4 5">P11</strain>
    </source>
</reference>
<feature type="domain" description="N-acetyltransferase" evidence="3">
    <location>
        <begin position="157"/>
        <end position="286"/>
    </location>
</feature>
<dbReference type="GO" id="GO:0016747">
    <property type="term" value="F:acyltransferase activity, transferring groups other than amino-acyl groups"/>
    <property type="evidence" value="ECO:0007669"/>
    <property type="project" value="InterPro"/>
</dbReference>
<keyword evidence="1 4" id="KW-0808">Transferase</keyword>
<keyword evidence="2" id="KW-0012">Acyltransferase</keyword>
<dbReference type="CDD" id="cd04301">
    <property type="entry name" value="NAT_SF"/>
    <property type="match status" value="2"/>
</dbReference>
<dbReference type="SUPFAM" id="SSF55729">
    <property type="entry name" value="Acyl-CoA N-acyltransferases (Nat)"/>
    <property type="match status" value="2"/>
</dbReference>
<accession>A0A4Y9IJR9</accession>
<evidence type="ECO:0000256" key="1">
    <source>
        <dbReference type="ARBA" id="ARBA00022679"/>
    </source>
</evidence>
<evidence type="ECO:0000313" key="4">
    <source>
        <dbReference type="EMBL" id="TFU88700.1"/>
    </source>
</evidence>
<feature type="domain" description="N-acetyltransferase" evidence="3">
    <location>
        <begin position="4"/>
        <end position="153"/>
    </location>
</feature>
<dbReference type="AlphaFoldDB" id="A0A4Y9IJR9"/>
<dbReference type="EMBL" id="SPPK01000004">
    <property type="protein sequence ID" value="TFU88700.1"/>
    <property type="molecule type" value="Genomic_DNA"/>
</dbReference>
<dbReference type="InterPro" id="IPR016181">
    <property type="entry name" value="Acyl_CoA_acyltransferase"/>
</dbReference>
<dbReference type="PROSITE" id="PS51186">
    <property type="entry name" value="GNAT"/>
    <property type="match status" value="2"/>
</dbReference>
<dbReference type="RefSeq" id="WP_135105943.1">
    <property type="nucleotide sequence ID" value="NZ_JADGKW010000004.1"/>
</dbReference>
<comment type="caution">
    <text evidence="4">The sequence shown here is derived from an EMBL/GenBank/DDBJ whole genome shotgun (WGS) entry which is preliminary data.</text>
</comment>
<evidence type="ECO:0000313" key="5">
    <source>
        <dbReference type="Proteomes" id="UP000298285"/>
    </source>
</evidence>
<evidence type="ECO:0000259" key="3">
    <source>
        <dbReference type="PROSITE" id="PS51186"/>
    </source>
</evidence>
<proteinExistence type="predicted"/>
<organism evidence="4 5">
    <name type="scientific">Dysgonomonas mossii</name>
    <dbReference type="NCBI Taxonomy" id="163665"/>
    <lineage>
        <taxon>Bacteria</taxon>
        <taxon>Pseudomonadati</taxon>
        <taxon>Bacteroidota</taxon>
        <taxon>Bacteroidia</taxon>
        <taxon>Bacteroidales</taxon>
        <taxon>Dysgonomonadaceae</taxon>
        <taxon>Dysgonomonas</taxon>
    </lineage>
</organism>
<dbReference type="PANTHER" id="PTHR43420">
    <property type="entry name" value="ACETYLTRANSFERASE"/>
    <property type="match status" value="1"/>
</dbReference>
<dbReference type="Proteomes" id="UP000298285">
    <property type="component" value="Unassembled WGS sequence"/>
</dbReference>
<sequence>MKEIKVKSLKDIHFDVIYEAFNQAFANYEVQINKVQLQTMLKRRGFDPELSFAAFDGDKIVVFTLNGIGDFKGIRTAYDTGTGTLKEYRGQGLATQVFEYSIPFLREAGIKQYLLEVLQHNTKAVSVYRNLGFEVTREFYYAMQTNEHISNLIKESDTLYSVKRISIDQLDLFTEFWDFTPSWQNSFESIQRAVDDFICLGVFVDGRIVGYCVFEPISGDLTQIAVDKKYRRQGIASLLLKEILNLNKNSILKIVNTDVSCDSMTNFIKAKNIEVKGKQFEMIRKI</sequence>
<name>A0A4Y9IJR9_9BACT</name>
<dbReference type="InterPro" id="IPR050680">
    <property type="entry name" value="YpeA/RimI_acetyltransf"/>
</dbReference>
<dbReference type="InterPro" id="IPR000182">
    <property type="entry name" value="GNAT_dom"/>
</dbReference>
<protein>
    <submittedName>
        <fullName evidence="4">GNAT family N-acetyltransferase</fullName>
    </submittedName>
</protein>
<dbReference type="PANTHER" id="PTHR43420:SF44">
    <property type="entry name" value="ACETYLTRANSFERASE YPEA"/>
    <property type="match status" value="1"/>
</dbReference>
<dbReference type="Pfam" id="PF00583">
    <property type="entry name" value="Acetyltransf_1"/>
    <property type="match status" value="2"/>
</dbReference>
<gene>
    <name evidence="4" type="ORF">E4T88_12565</name>
</gene>